<dbReference type="GO" id="GO:0000160">
    <property type="term" value="P:phosphorelay signal transduction system"/>
    <property type="evidence" value="ECO:0007669"/>
    <property type="project" value="InterPro"/>
</dbReference>
<organism evidence="4">
    <name type="scientific">Candidatus Kentrum sp. LFY</name>
    <dbReference type="NCBI Taxonomy" id="2126342"/>
    <lineage>
        <taxon>Bacteria</taxon>
        <taxon>Pseudomonadati</taxon>
        <taxon>Pseudomonadota</taxon>
        <taxon>Gammaproteobacteria</taxon>
        <taxon>Candidatus Kentrum</taxon>
    </lineage>
</organism>
<proteinExistence type="predicted"/>
<dbReference type="PROSITE" id="PS50110">
    <property type="entry name" value="RESPONSE_REGULATORY"/>
    <property type="match status" value="1"/>
</dbReference>
<dbReference type="Gene3D" id="3.40.50.2300">
    <property type="match status" value="1"/>
</dbReference>
<protein>
    <submittedName>
        <fullName evidence="4">Response regulator receiver domain-containing protein</fullName>
    </submittedName>
</protein>
<dbReference type="Pfam" id="PF00072">
    <property type="entry name" value="Response_reg"/>
    <property type="match status" value="1"/>
</dbReference>
<keyword evidence="1 2" id="KW-0597">Phosphoprotein</keyword>
<dbReference type="SUPFAM" id="SSF52172">
    <property type="entry name" value="CheY-like"/>
    <property type="match status" value="1"/>
</dbReference>
<dbReference type="AlphaFoldDB" id="A0A450W9Y0"/>
<dbReference type="InterPro" id="IPR011006">
    <property type="entry name" value="CheY-like_superfamily"/>
</dbReference>
<name>A0A450W9Y0_9GAMM</name>
<gene>
    <name evidence="4" type="ORF">BECKLFY1418C_GA0070996_100468</name>
</gene>
<feature type="domain" description="Response regulatory" evidence="3">
    <location>
        <begin position="6"/>
        <end position="120"/>
    </location>
</feature>
<dbReference type="PANTHER" id="PTHR44591:SF19">
    <property type="entry name" value="TWO-COMPONENT RESPONSE REGULATOR-RELATED"/>
    <property type="match status" value="1"/>
</dbReference>
<evidence type="ECO:0000256" key="2">
    <source>
        <dbReference type="PROSITE-ProRule" id="PRU00169"/>
    </source>
</evidence>
<accession>A0A450W9Y0</accession>
<dbReference type="InterPro" id="IPR001789">
    <property type="entry name" value="Sig_transdc_resp-reg_receiver"/>
</dbReference>
<dbReference type="EMBL" id="CAADFN010000004">
    <property type="protein sequence ID" value="VFK13852.1"/>
    <property type="molecule type" value="Genomic_DNA"/>
</dbReference>
<dbReference type="SMART" id="SM00448">
    <property type="entry name" value="REC"/>
    <property type="match status" value="1"/>
</dbReference>
<dbReference type="InterPro" id="IPR050595">
    <property type="entry name" value="Bact_response_regulator"/>
</dbReference>
<dbReference type="PANTHER" id="PTHR44591">
    <property type="entry name" value="STRESS RESPONSE REGULATOR PROTEIN 1"/>
    <property type="match status" value="1"/>
</dbReference>
<evidence type="ECO:0000313" key="4">
    <source>
        <dbReference type="EMBL" id="VFK13852.1"/>
    </source>
</evidence>
<sequence>MNNGERILVVDDDEGIVKEFKRALESEDYQVESAYSGEEAWEKYRQQQPVVVLTDYRMGGMSGIELAERIDKADPFTMVILATAFGDEENAVEAIHRHVFDYLRKPVDIDILIDTVKRAVTRANIYAKGKYAKGKNSSSG</sequence>
<reference evidence="4" key="1">
    <citation type="submission" date="2019-02" db="EMBL/GenBank/DDBJ databases">
        <authorList>
            <person name="Gruber-Vodicka R. H."/>
            <person name="Seah K. B. B."/>
        </authorList>
    </citation>
    <scope>NUCLEOTIDE SEQUENCE</scope>
    <source>
        <strain evidence="4">BECK_BY7</strain>
    </source>
</reference>
<evidence type="ECO:0000259" key="3">
    <source>
        <dbReference type="PROSITE" id="PS50110"/>
    </source>
</evidence>
<evidence type="ECO:0000256" key="1">
    <source>
        <dbReference type="ARBA" id="ARBA00022553"/>
    </source>
</evidence>
<feature type="modified residue" description="4-aspartylphosphate" evidence="2">
    <location>
        <position position="55"/>
    </location>
</feature>